<dbReference type="AlphaFoldDB" id="A0A7I9VRL9"/>
<dbReference type="GO" id="GO:0005886">
    <property type="term" value="C:plasma membrane"/>
    <property type="evidence" value="ECO:0007669"/>
    <property type="project" value="UniProtKB-SubCell"/>
</dbReference>
<evidence type="ECO:0000259" key="9">
    <source>
        <dbReference type="Pfam" id="PF00892"/>
    </source>
</evidence>
<dbReference type="EMBL" id="BJTG01000010">
    <property type="protein sequence ID" value="GEJ59076.1"/>
    <property type="molecule type" value="Genomic_DNA"/>
</dbReference>
<keyword evidence="7 8" id="KW-0472">Membrane</keyword>
<comment type="similarity">
    <text evidence="2">Belongs to the EamA transporter family.</text>
</comment>
<feature type="transmembrane region" description="Helical" evidence="8">
    <location>
        <begin position="251"/>
        <end position="268"/>
    </location>
</feature>
<gene>
    <name evidence="10" type="primary">rarD</name>
    <name evidence="10" type="ORF">AMYX_38170</name>
</gene>
<keyword evidence="6 8" id="KW-1133">Transmembrane helix</keyword>
<evidence type="ECO:0000256" key="1">
    <source>
        <dbReference type="ARBA" id="ARBA00004651"/>
    </source>
</evidence>
<feature type="transmembrane region" description="Helical" evidence="8">
    <location>
        <begin position="274"/>
        <end position="292"/>
    </location>
</feature>
<dbReference type="SUPFAM" id="SSF103481">
    <property type="entry name" value="Multidrug resistance efflux transporter EmrE"/>
    <property type="match status" value="2"/>
</dbReference>
<feature type="transmembrane region" description="Helical" evidence="8">
    <location>
        <begin position="186"/>
        <end position="205"/>
    </location>
</feature>
<evidence type="ECO:0000256" key="4">
    <source>
        <dbReference type="ARBA" id="ARBA00022475"/>
    </source>
</evidence>
<dbReference type="InterPro" id="IPR037185">
    <property type="entry name" value="EmrE-like"/>
</dbReference>
<dbReference type="Pfam" id="PF00892">
    <property type="entry name" value="EamA"/>
    <property type="match status" value="1"/>
</dbReference>
<evidence type="ECO:0000256" key="8">
    <source>
        <dbReference type="SAM" id="Phobius"/>
    </source>
</evidence>
<evidence type="ECO:0000256" key="6">
    <source>
        <dbReference type="ARBA" id="ARBA00022989"/>
    </source>
</evidence>
<keyword evidence="5 8" id="KW-0812">Transmembrane</keyword>
<feature type="transmembrane region" description="Helical" evidence="8">
    <location>
        <begin position="135"/>
        <end position="151"/>
    </location>
</feature>
<organism evidence="10 11">
    <name type="scientific">Anaeromyxobacter diazotrophicus</name>
    <dbReference type="NCBI Taxonomy" id="2590199"/>
    <lineage>
        <taxon>Bacteria</taxon>
        <taxon>Pseudomonadati</taxon>
        <taxon>Myxococcota</taxon>
        <taxon>Myxococcia</taxon>
        <taxon>Myxococcales</taxon>
        <taxon>Cystobacterineae</taxon>
        <taxon>Anaeromyxobacteraceae</taxon>
        <taxon>Anaeromyxobacter</taxon>
    </lineage>
</organism>
<reference evidence="11" key="1">
    <citation type="journal article" date="2020" name="Appl. Environ. Microbiol.">
        <title>Diazotrophic Anaeromyxobacter Isolates from Soils.</title>
        <authorList>
            <person name="Masuda Y."/>
            <person name="Yamanaka H."/>
            <person name="Xu Z.X."/>
            <person name="Shiratori Y."/>
            <person name="Aono T."/>
            <person name="Amachi S."/>
            <person name="Senoo K."/>
            <person name="Itoh H."/>
        </authorList>
    </citation>
    <scope>NUCLEOTIDE SEQUENCE [LARGE SCALE GENOMIC DNA]</scope>
    <source>
        <strain evidence="11">R267</strain>
    </source>
</reference>
<keyword evidence="11" id="KW-1185">Reference proteome</keyword>
<dbReference type="InterPro" id="IPR004626">
    <property type="entry name" value="RarD"/>
</dbReference>
<dbReference type="NCBIfam" id="TIGR00688">
    <property type="entry name" value="rarD"/>
    <property type="match status" value="1"/>
</dbReference>
<feature type="transmembrane region" description="Helical" evidence="8">
    <location>
        <begin position="111"/>
        <end position="128"/>
    </location>
</feature>
<evidence type="ECO:0000256" key="5">
    <source>
        <dbReference type="ARBA" id="ARBA00022692"/>
    </source>
</evidence>
<evidence type="ECO:0000313" key="11">
    <source>
        <dbReference type="Proteomes" id="UP000503640"/>
    </source>
</evidence>
<dbReference type="Proteomes" id="UP000503640">
    <property type="component" value="Unassembled WGS sequence"/>
</dbReference>
<feature type="transmembrane region" description="Helical" evidence="8">
    <location>
        <begin position="17"/>
        <end position="35"/>
    </location>
</feature>
<proteinExistence type="inferred from homology"/>
<dbReference type="PANTHER" id="PTHR22911:SF137">
    <property type="entry name" value="SOLUTE CARRIER FAMILY 35 MEMBER G2-RELATED"/>
    <property type="match status" value="1"/>
</dbReference>
<feature type="domain" description="EamA" evidence="9">
    <location>
        <begin position="17"/>
        <end position="150"/>
    </location>
</feature>
<evidence type="ECO:0000256" key="3">
    <source>
        <dbReference type="ARBA" id="ARBA00022448"/>
    </source>
</evidence>
<protein>
    <submittedName>
        <fullName evidence="10">Chloramphenicol resistance permease RarD</fullName>
    </submittedName>
</protein>
<dbReference type="PANTHER" id="PTHR22911">
    <property type="entry name" value="ACYL-MALONYL CONDENSING ENZYME-RELATED"/>
    <property type="match status" value="1"/>
</dbReference>
<accession>A0A7I9VRL9</accession>
<feature type="transmembrane region" description="Helical" evidence="8">
    <location>
        <begin position="47"/>
        <end position="64"/>
    </location>
</feature>
<evidence type="ECO:0000256" key="2">
    <source>
        <dbReference type="ARBA" id="ARBA00007362"/>
    </source>
</evidence>
<comment type="subcellular location">
    <subcellularLocation>
        <location evidence="1">Cell membrane</location>
        <topology evidence="1">Multi-pass membrane protein</topology>
    </subcellularLocation>
</comment>
<evidence type="ECO:0000313" key="10">
    <source>
        <dbReference type="EMBL" id="GEJ59076.1"/>
    </source>
</evidence>
<comment type="caution">
    <text evidence="10">The sequence shown here is derived from an EMBL/GenBank/DDBJ whole genome shotgun (WGS) entry which is preliminary data.</text>
</comment>
<feature type="transmembrane region" description="Helical" evidence="8">
    <location>
        <begin position="76"/>
        <end position="99"/>
    </location>
</feature>
<feature type="transmembrane region" description="Helical" evidence="8">
    <location>
        <begin position="217"/>
        <end position="239"/>
    </location>
</feature>
<name>A0A7I9VRL9_9BACT</name>
<dbReference type="RefSeq" id="WP_176068229.1">
    <property type="nucleotide sequence ID" value="NZ_BJTG01000010.1"/>
</dbReference>
<keyword evidence="4" id="KW-1003">Cell membrane</keyword>
<sequence>MPSPTPPPDPSHRARRGFAAALAAYVAWGLFPLYFKSIRSVPPLEILSHRVVWSMVLLAGLVTWQRRWRELGTVFAGGRLPIYLASTTLISANWLIYIWAVNTGHVLEASLGYFVNPLVNVLLGVIFLREHLTRRQGAAVALAAVGVLALALRLGAFPWLSLALAATFGLYGLVRKKARIDAVVGLLVETALLAPLALAYLLALAGRGAGAFGTGGAAVTCLLAAAGVVTAVPLIWFAIGMKALRLSTMGLIQYITPTSQFLLAVALYREPFTAAHALAFGCIWVSLALYTYEALRGKRPPREEPEPALD</sequence>
<evidence type="ECO:0000256" key="7">
    <source>
        <dbReference type="ARBA" id="ARBA00023136"/>
    </source>
</evidence>
<dbReference type="InterPro" id="IPR000620">
    <property type="entry name" value="EamA_dom"/>
</dbReference>
<keyword evidence="3" id="KW-0813">Transport</keyword>